<organism evidence="3">
    <name type="scientific">Pseudo-nitzschia australis</name>
    <dbReference type="NCBI Taxonomy" id="44445"/>
    <lineage>
        <taxon>Eukaryota</taxon>
        <taxon>Sar</taxon>
        <taxon>Stramenopiles</taxon>
        <taxon>Ochrophyta</taxon>
        <taxon>Bacillariophyta</taxon>
        <taxon>Bacillariophyceae</taxon>
        <taxon>Bacillariophycidae</taxon>
        <taxon>Bacillariales</taxon>
        <taxon>Bacillariaceae</taxon>
        <taxon>Pseudo-nitzschia</taxon>
    </lineage>
</organism>
<feature type="region of interest" description="Disordered" evidence="1">
    <location>
        <begin position="290"/>
        <end position="320"/>
    </location>
</feature>
<evidence type="ECO:0000313" key="3">
    <source>
        <dbReference type="EMBL" id="CAE0713772.1"/>
    </source>
</evidence>
<protein>
    <submittedName>
        <fullName evidence="3">Uncharacterized protein</fullName>
    </submittedName>
</protein>
<proteinExistence type="predicted"/>
<feature type="transmembrane region" description="Helical" evidence="2">
    <location>
        <begin position="12"/>
        <end position="31"/>
    </location>
</feature>
<evidence type="ECO:0000256" key="2">
    <source>
        <dbReference type="SAM" id="Phobius"/>
    </source>
</evidence>
<gene>
    <name evidence="3" type="ORF">PAUS00366_LOCUS6524</name>
</gene>
<keyword evidence="2" id="KW-0472">Membrane</keyword>
<sequence>MDPDIVRKAFLVKLSLPAACALTGLFSAYFFRTMSALSPKPQQQLQQKQTQRQIPKERLVYGSDDYLFGHIEKLQGNKPFGSLLDAGTGLHSLRWIATLGGDYAHNDEGQENKNMTDFTAVTADESMRKNVQKEADELGISHLGRVVIGNWFPPDNDDRQSLASIDRQNSNTPIDEADDPDVTTVGTTTTKLYDTILADYLIGAMAGFPPGHFSQDLMIEKLAQRLKPGGRLYIVGLEPIPDDYDPPSAPQNIICRVRQVRDACILLAGQRCYREYPKDWVEQQVARLSTTTTAASTPTSTSTAISDNDNHDTEQKTTPAPMQLPTLKHIDSKEFPILYRHTTIVKQINVARNKLSGFPSRSLANEMKKTLNDLEQQSYAATEKIQRGRRIALGFDYVVTAERIVVENDLAEPIEDE</sequence>
<evidence type="ECO:0000256" key="1">
    <source>
        <dbReference type="SAM" id="MobiDB-lite"/>
    </source>
</evidence>
<feature type="compositionally biased region" description="Low complexity" evidence="1">
    <location>
        <begin position="290"/>
        <end position="304"/>
    </location>
</feature>
<reference evidence="3" key="1">
    <citation type="submission" date="2021-01" db="EMBL/GenBank/DDBJ databases">
        <authorList>
            <person name="Corre E."/>
            <person name="Pelletier E."/>
            <person name="Niang G."/>
            <person name="Scheremetjew M."/>
            <person name="Finn R."/>
            <person name="Kale V."/>
            <person name="Holt S."/>
            <person name="Cochrane G."/>
            <person name="Meng A."/>
            <person name="Brown T."/>
            <person name="Cohen L."/>
        </authorList>
    </citation>
    <scope>NUCLEOTIDE SEQUENCE</scope>
    <source>
        <strain evidence="3">10249 10 AB</strain>
    </source>
</reference>
<dbReference type="EMBL" id="HBIX01008479">
    <property type="protein sequence ID" value="CAE0713772.1"/>
    <property type="molecule type" value="Transcribed_RNA"/>
</dbReference>
<name>A0A7S4AFI4_9STRA</name>
<accession>A0A7S4AFI4</accession>
<dbReference type="InterPro" id="IPR029063">
    <property type="entry name" value="SAM-dependent_MTases_sf"/>
</dbReference>
<dbReference type="AlphaFoldDB" id="A0A7S4AFI4"/>
<keyword evidence="2" id="KW-1133">Transmembrane helix</keyword>
<keyword evidence="2" id="KW-0812">Transmembrane</keyword>
<dbReference type="SUPFAM" id="SSF53335">
    <property type="entry name" value="S-adenosyl-L-methionine-dependent methyltransferases"/>
    <property type="match status" value="1"/>
</dbReference>